<reference evidence="2 3" key="1">
    <citation type="journal article" date="2016" name="Mol. Biol. Evol.">
        <title>Comparative Genomics of Early-Diverging Mushroom-Forming Fungi Provides Insights into the Origins of Lignocellulose Decay Capabilities.</title>
        <authorList>
            <person name="Nagy L.G."/>
            <person name="Riley R."/>
            <person name="Tritt A."/>
            <person name="Adam C."/>
            <person name="Daum C."/>
            <person name="Floudas D."/>
            <person name="Sun H."/>
            <person name="Yadav J.S."/>
            <person name="Pangilinan J."/>
            <person name="Larsson K.H."/>
            <person name="Matsuura K."/>
            <person name="Barry K."/>
            <person name="Labutti K."/>
            <person name="Kuo R."/>
            <person name="Ohm R.A."/>
            <person name="Bhattacharya S.S."/>
            <person name="Shirouzu T."/>
            <person name="Yoshinaga Y."/>
            <person name="Martin F.M."/>
            <person name="Grigoriev I.V."/>
            <person name="Hibbett D.S."/>
        </authorList>
    </citation>
    <scope>NUCLEOTIDE SEQUENCE [LARGE SCALE GENOMIC DNA]</scope>
    <source>
        <strain evidence="2 3">93-53</strain>
    </source>
</reference>
<organism evidence="2 3">
    <name type="scientific">Laetiporus sulphureus 93-53</name>
    <dbReference type="NCBI Taxonomy" id="1314785"/>
    <lineage>
        <taxon>Eukaryota</taxon>
        <taxon>Fungi</taxon>
        <taxon>Dikarya</taxon>
        <taxon>Basidiomycota</taxon>
        <taxon>Agaricomycotina</taxon>
        <taxon>Agaricomycetes</taxon>
        <taxon>Polyporales</taxon>
        <taxon>Laetiporus</taxon>
    </lineage>
</organism>
<dbReference type="EMBL" id="KV427620">
    <property type="protein sequence ID" value="KZT07173.1"/>
    <property type="molecule type" value="Genomic_DNA"/>
</dbReference>
<evidence type="ECO:0000256" key="1">
    <source>
        <dbReference type="SAM" id="MobiDB-lite"/>
    </source>
</evidence>
<dbReference type="GeneID" id="63829496"/>
<dbReference type="InterPro" id="IPR032675">
    <property type="entry name" value="LRR_dom_sf"/>
</dbReference>
<sequence>MPKTLLPPGTSRALRSTSSLESSAAFPPEAGILKDDIPDALSSVAWPAATVMAQMAPHVALLPPQVCASVIELVVSDRATLNACSLTCRAWHAIAVRHTFYAVRLAGIAQYTAFEKILTGAPKIAPCVRDLTIVPDEFYAQGSLDEDAPRILARLPQVVRVSFVNWSATQMTDSTRRDLGKCFANVRTLVLQDVAFSGNDFLLLLCACPNLYALHMREVDWRYRGLPPDTVIPVPAGRSRLEMLTVHSLSWAAAAYLPAAFNNLALRRLDVSWEDIMRSSSVRAILQASATTLEHLTLRPFIKIDPTFVTEQLPPKDKPIIDLSRHVRLLTLCVQLDLDQRFGDERYDYHRALCEILASLQALAPRLRTVDIELICLNYHPSRLDVLVWDAIDGHLARLLACQPRLAVKLRVHDTNSKVRGDSKMDVVNAVLKWVPQLEKTPDQFEVEVMWTHGVERGGRPSDELR</sequence>
<evidence type="ECO:0000313" key="2">
    <source>
        <dbReference type="EMBL" id="KZT07173.1"/>
    </source>
</evidence>
<dbReference type="SUPFAM" id="SSF52047">
    <property type="entry name" value="RNI-like"/>
    <property type="match status" value="1"/>
</dbReference>
<dbReference type="AlphaFoldDB" id="A0A165EJD9"/>
<gene>
    <name evidence="2" type="ORF">LAESUDRAFT_758596</name>
</gene>
<proteinExistence type="predicted"/>
<protein>
    <recommendedName>
        <fullName evidence="4">F-box domain-containing protein</fullName>
    </recommendedName>
</protein>
<dbReference type="InParanoid" id="A0A165EJD9"/>
<dbReference type="OrthoDB" id="2788229at2759"/>
<evidence type="ECO:0000313" key="3">
    <source>
        <dbReference type="Proteomes" id="UP000076871"/>
    </source>
</evidence>
<keyword evidence="3" id="KW-1185">Reference proteome</keyword>
<name>A0A165EJD9_9APHY</name>
<feature type="compositionally biased region" description="Polar residues" evidence="1">
    <location>
        <begin position="13"/>
        <end position="22"/>
    </location>
</feature>
<dbReference type="Gene3D" id="3.80.10.10">
    <property type="entry name" value="Ribonuclease Inhibitor"/>
    <property type="match status" value="1"/>
</dbReference>
<accession>A0A165EJD9</accession>
<dbReference type="RefSeq" id="XP_040764913.1">
    <property type="nucleotide sequence ID" value="XM_040912468.1"/>
</dbReference>
<dbReference type="Proteomes" id="UP000076871">
    <property type="component" value="Unassembled WGS sequence"/>
</dbReference>
<feature type="region of interest" description="Disordered" evidence="1">
    <location>
        <begin position="1"/>
        <end position="22"/>
    </location>
</feature>
<evidence type="ECO:0008006" key="4">
    <source>
        <dbReference type="Google" id="ProtNLM"/>
    </source>
</evidence>